<dbReference type="GO" id="GO:0051539">
    <property type="term" value="F:4 iron, 4 sulfur cluster binding"/>
    <property type="evidence" value="ECO:0007669"/>
    <property type="project" value="UniProtKB-KW"/>
</dbReference>
<dbReference type="AlphaFoldDB" id="A0A699YRL1"/>
<dbReference type="Pfam" id="PF04055">
    <property type="entry name" value="Radical_SAM"/>
    <property type="match status" value="1"/>
</dbReference>
<dbReference type="InterPro" id="IPR058240">
    <property type="entry name" value="rSAM_sf"/>
</dbReference>
<keyword evidence="5" id="KW-0489">Methyltransferase</keyword>
<evidence type="ECO:0000256" key="9">
    <source>
        <dbReference type="ARBA" id="ARBA00023004"/>
    </source>
</evidence>
<dbReference type="GO" id="GO:0070475">
    <property type="term" value="P:rRNA base methylation"/>
    <property type="evidence" value="ECO:0007669"/>
    <property type="project" value="TreeGrafter"/>
</dbReference>
<evidence type="ECO:0000256" key="4">
    <source>
        <dbReference type="ARBA" id="ARBA00022490"/>
    </source>
</evidence>
<evidence type="ECO:0000256" key="7">
    <source>
        <dbReference type="ARBA" id="ARBA00022691"/>
    </source>
</evidence>
<dbReference type="InterPro" id="IPR013785">
    <property type="entry name" value="Aldolase_TIM"/>
</dbReference>
<organism evidence="12 13">
    <name type="scientific">Haematococcus lacustris</name>
    <name type="common">Green alga</name>
    <name type="synonym">Haematococcus pluvialis</name>
    <dbReference type="NCBI Taxonomy" id="44745"/>
    <lineage>
        <taxon>Eukaryota</taxon>
        <taxon>Viridiplantae</taxon>
        <taxon>Chlorophyta</taxon>
        <taxon>core chlorophytes</taxon>
        <taxon>Chlorophyceae</taxon>
        <taxon>CS clade</taxon>
        <taxon>Chlamydomonadales</taxon>
        <taxon>Haematococcaceae</taxon>
        <taxon>Haematococcus</taxon>
    </lineage>
</organism>
<dbReference type="InterPro" id="IPR040072">
    <property type="entry name" value="Methyltransferase_A"/>
</dbReference>
<evidence type="ECO:0000256" key="5">
    <source>
        <dbReference type="ARBA" id="ARBA00022603"/>
    </source>
</evidence>
<proteinExistence type="predicted"/>
<sequence length="317" mass="33798">MDNDPAMAFSAQFKAKVSAAASLSGGMTLQSVQTARDGTHKLVFSLAEVEGGARGSVETVLIPMTNRSGTNLRYTACLSTQVGCAMNCQFCYTGRMGLQGNLSTAQIVEQVPRPVPISNIVFMGMGEPLDNFDCVMAAIDVLAQGLELARSKIIVSTVGLADRMVRNWIVPTNRRFPLQRLVTTLEQHFPAHAPSARGDNFVVLEYVLLGGVNDSLADAERLVALTANIYCMVNLIVFNPWDGTTFKKSTDQAVRAFRGVLMAAGRVCTLRVSKGDDEMAACGQLGDPGQGRKRVPIAEPPAAFRQLVAGAVAVSGA</sequence>
<keyword evidence="13" id="KW-1185">Reference proteome</keyword>
<dbReference type="PANTHER" id="PTHR30544:SF9">
    <property type="entry name" value="RADICAL SAM SUPERFAMILY PROTEIN"/>
    <property type="match status" value="1"/>
</dbReference>
<evidence type="ECO:0000256" key="1">
    <source>
        <dbReference type="ARBA" id="ARBA00001966"/>
    </source>
</evidence>
<dbReference type="Gene3D" id="3.20.20.70">
    <property type="entry name" value="Aldolase class I"/>
    <property type="match status" value="2"/>
</dbReference>
<feature type="non-terminal residue" evidence="12">
    <location>
        <position position="1"/>
    </location>
</feature>
<keyword evidence="3" id="KW-0004">4Fe-4S</keyword>
<dbReference type="EMBL" id="BLLF01000447">
    <property type="protein sequence ID" value="GFH11905.1"/>
    <property type="molecule type" value="Genomic_DNA"/>
</dbReference>
<evidence type="ECO:0000256" key="10">
    <source>
        <dbReference type="ARBA" id="ARBA00023014"/>
    </source>
</evidence>
<keyword evidence="6" id="KW-0808">Transferase</keyword>
<feature type="domain" description="Radical SAM core" evidence="11">
    <location>
        <begin position="70"/>
        <end position="271"/>
    </location>
</feature>
<evidence type="ECO:0000259" key="11">
    <source>
        <dbReference type="PROSITE" id="PS51918"/>
    </source>
</evidence>
<keyword evidence="8" id="KW-0479">Metal-binding</keyword>
<accession>A0A699YRL1</accession>
<evidence type="ECO:0000256" key="3">
    <source>
        <dbReference type="ARBA" id="ARBA00022485"/>
    </source>
</evidence>
<dbReference type="SUPFAM" id="SSF102114">
    <property type="entry name" value="Radical SAM enzymes"/>
    <property type="match status" value="1"/>
</dbReference>
<dbReference type="GO" id="GO:0005737">
    <property type="term" value="C:cytoplasm"/>
    <property type="evidence" value="ECO:0007669"/>
    <property type="project" value="UniProtKB-SubCell"/>
</dbReference>
<keyword evidence="7" id="KW-0949">S-adenosyl-L-methionine</keyword>
<dbReference type="InterPro" id="IPR007197">
    <property type="entry name" value="rSAM"/>
</dbReference>
<keyword evidence="4" id="KW-0963">Cytoplasm</keyword>
<evidence type="ECO:0000256" key="8">
    <source>
        <dbReference type="ARBA" id="ARBA00022723"/>
    </source>
</evidence>
<dbReference type="GO" id="GO:0008173">
    <property type="term" value="F:RNA methyltransferase activity"/>
    <property type="evidence" value="ECO:0007669"/>
    <property type="project" value="InterPro"/>
</dbReference>
<dbReference type="GO" id="GO:0030488">
    <property type="term" value="P:tRNA methylation"/>
    <property type="evidence" value="ECO:0007669"/>
    <property type="project" value="TreeGrafter"/>
</dbReference>
<comment type="subcellular location">
    <subcellularLocation>
        <location evidence="2">Cytoplasm</location>
    </subcellularLocation>
</comment>
<dbReference type="InterPro" id="IPR004383">
    <property type="entry name" value="rRNA_lsu_MTrfase_RlmN/Cfr"/>
</dbReference>
<evidence type="ECO:0000313" key="13">
    <source>
        <dbReference type="Proteomes" id="UP000485058"/>
    </source>
</evidence>
<dbReference type="PANTHER" id="PTHR30544">
    <property type="entry name" value="23S RRNA METHYLTRANSFERASE"/>
    <property type="match status" value="1"/>
</dbReference>
<dbReference type="Proteomes" id="UP000485058">
    <property type="component" value="Unassembled WGS sequence"/>
</dbReference>
<keyword evidence="9" id="KW-0408">Iron</keyword>
<evidence type="ECO:0000256" key="6">
    <source>
        <dbReference type="ARBA" id="ARBA00022679"/>
    </source>
</evidence>
<gene>
    <name evidence="12" type="ORF">HaLaN_07486</name>
</gene>
<dbReference type="SFLD" id="SFLDS00029">
    <property type="entry name" value="Radical_SAM"/>
    <property type="match status" value="1"/>
</dbReference>
<evidence type="ECO:0000256" key="2">
    <source>
        <dbReference type="ARBA" id="ARBA00004496"/>
    </source>
</evidence>
<evidence type="ECO:0000313" key="12">
    <source>
        <dbReference type="EMBL" id="GFH11905.1"/>
    </source>
</evidence>
<keyword evidence="10" id="KW-0411">Iron-sulfur</keyword>
<dbReference type="PIRSF" id="PIRSF006004">
    <property type="entry name" value="CHP00048"/>
    <property type="match status" value="1"/>
</dbReference>
<comment type="caution">
    <text evidence="12">The sequence shown here is derived from an EMBL/GenBank/DDBJ whole genome shotgun (WGS) entry which is preliminary data.</text>
</comment>
<protein>
    <submittedName>
        <fullName evidence="12">Elp3 domain-containing protein</fullName>
    </submittedName>
</protein>
<dbReference type="PROSITE" id="PS51918">
    <property type="entry name" value="RADICAL_SAM"/>
    <property type="match status" value="1"/>
</dbReference>
<dbReference type="GO" id="GO:0046872">
    <property type="term" value="F:metal ion binding"/>
    <property type="evidence" value="ECO:0007669"/>
    <property type="project" value="UniProtKB-KW"/>
</dbReference>
<comment type="cofactor">
    <cofactor evidence="1">
        <name>[4Fe-4S] cluster</name>
        <dbReference type="ChEBI" id="CHEBI:49883"/>
    </cofactor>
</comment>
<reference evidence="12 13" key="1">
    <citation type="submission" date="2020-02" db="EMBL/GenBank/DDBJ databases">
        <title>Draft genome sequence of Haematococcus lacustris strain NIES-144.</title>
        <authorList>
            <person name="Morimoto D."/>
            <person name="Nakagawa S."/>
            <person name="Yoshida T."/>
            <person name="Sawayama S."/>
        </authorList>
    </citation>
    <scope>NUCLEOTIDE SEQUENCE [LARGE SCALE GENOMIC DNA]</scope>
    <source>
        <strain evidence="12 13">NIES-144</strain>
    </source>
</reference>
<name>A0A699YRL1_HAELA</name>
<dbReference type="CDD" id="cd01335">
    <property type="entry name" value="Radical_SAM"/>
    <property type="match status" value="1"/>
</dbReference>